<evidence type="ECO:0000256" key="1">
    <source>
        <dbReference type="SAM" id="Phobius"/>
    </source>
</evidence>
<reference evidence="2 3" key="1">
    <citation type="submission" date="2019-01" db="EMBL/GenBank/DDBJ databases">
        <title>Altererythrobacter rhizovicinus sp. nov., isolated from the rhizosphere soil of Haloxylon ammodendron.</title>
        <authorList>
            <person name="Li H.-P."/>
            <person name="Gou J.-Y."/>
            <person name="Yao D."/>
            <person name="Han Q.-Q."/>
            <person name="Shao K.-Z."/>
            <person name="Zhao Q."/>
            <person name="Zhang J.-L."/>
        </authorList>
    </citation>
    <scope>NUCLEOTIDE SEQUENCE [LARGE SCALE GENOMIC DNA]</scope>
    <source>
        <strain evidence="2 3">AY-3R</strain>
    </source>
</reference>
<keyword evidence="3" id="KW-1185">Reference proteome</keyword>
<accession>A0A4Q2KQP4</accession>
<feature type="transmembrane region" description="Helical" evidence="1">
    <location>
        <begin position="39"/>
        <end position="60"/>
    </location>
</feature>
<name>A0A4Q2KQP4_9SPHN</name>
<feature type="transmembrane region" description="Helical" evidence="1">
    <location>
        <begin position="171"/>
        <end position="193"/>
    </location>
</feature>
<evidence type="ECO:0008006" key="4">
    <source>
        <dbReference type="Google" id="ProtNLM"/>
    </source>
</evidence>
<evidence type="ECO:0000313" key="2">
    <source>
        <dbReference type="EMBL" id="RXZ65913.1"/>
    </source>
</evidence>
<proteinExistence type="predicted"/>
<keyword evidence="1" id="KW-0472">Membrane</keyword>
<evidence type="ECO:0000313" key="3">
    <source>
        <dbReference type="Proteomes" id="UP000293623"/>
    </source>
</evidence>
<keyword evidence="1" id="KW-1133">Transmembrane helix</keyword>
<keyword evidence="1" id="KW-0812">Transmembrane</keyword>
<dbReference type="EMBL" id="SDPV01000001">
    <property type="protein sequence ID" value="RXZ65913.1"/>
    <property type="molecule type" value="Genomic_DNA"/>
</dbReference>
<protein>
    <recommendedName>
        <fullName evidence="4">Glycerophosphoryl diester phosphodiesterase membrane domain-containing protein</fullName>
    </recommendedName>
</protein>
<dbReference type="Proteomes" id="UP000293623">
    <property type="component" value="Unassembled WGS sequence"/>
</dbReference>
<comment type="caution">
    <text evidence="2">The sequence shown here is derived from an EMBL/GenBank/DDBJ whole genome shotgun (WGS) entry which is preliminary data.</text>
</comment>
<feature type="transmembrane region" description="Helical" evidence="1">
    <location>
        <begin position="139"/>
        <end position="159"/>
    </location>
</feature>
<sequence length="211" mass="21697">MLVFVIVVGGLGAVSEIGGATDPDRLWGFGFTFDAGTTILGGIAGVAALIAHVVGSYLILERMLELRGRVGSGGTRIWAYVGLALLTGFGMILGLLFLIVPGLILAVRWSAASGFLIARRAGVIEAMGASWNVTRGHSWPIFFAGLVCFLLALVPIVAVSSFIEFAGAGPVGAAIGTGLTDAITTAVFLPLGISVFTLLDEGTQEIGEVFA</sequence>
<organism evidence="2 3">
    <name type="scientific">Pelagerythrobacter rhizovicinus</name>
    <dbReference type="NCBI Taxonomy" id="2268576"/>
    <lineage>
        <taxon>Bacteria</taxon>
        <taxon>Pseudomonadati</taxon>
        <taxon>Pseudomonadota</taxon>
        <taxon>Alphaproteobacteria</taxon>
        <taxon>Sphingomonadales</taxon>
        <taxon>Erythrobacteraceae</taxon>
        <taxon>Pelagerythrobacter</taxon>
    </lineage>
</organism>
<gene>
    <name evidence="2" type="ORF">ETX26_04095</name>
</gene>
<feature type="transmembrane region" description="Helical" evidence="1">
    <location>
        <begin position="80"/>
        <end position="107"/>
    </location>
</feature>
<dbReference type="AlphaFoldDB" id="A0A4Q2KQP4"/>